<sequence>MVSISLCMIVKDEEKTIARCLDSINSVIDEIIIVDTGSTDKTKEIASNYTEKIYDFEWKDDFSVARNFSFSKSTKDYILWMDADEIINLENKNKLIKLKENLNSEIDCISFQTYVSVDESNNPKCICRRNRLVKREKNFKWVGFIHEYIKVDGSICDSDVYIIHNKIKNNENRNLDIYKSNIAKGNQFTDRDLYYYGKELYCNKMWEECIKTLEEFIKRDPFIEEKVDALCKIGRAYINKGQSCIGREYLYKTFEYDEPRGEIIFSIADSFEKERKYKQAIVWYEIILGLELPNDCNQCVNVCCLRFTPHLNLCICYYEINDIAKSYYHHLKCKDMNPLNECVIKNDEFFKSIIKKVD</sequence>
<comment type="caution">
    <text evidence="2">The sequence shown here is derived from an EMBL/GenBank/DDBJ whole genome shotgun (WGS) entry which is preliminary data.</text>
</comment>
<dbReference type="GO" id="GO:0016740">
    <property type="term" value="F:transferase activity"/>
    <property type="evidence" value="ECO:0007669"/>
    <property type="project" value="UniProtKB-KW"/>
</dbReference>
<dbReference type="Proteomes" id="UP000215694">
    <property type="component" value="Unassembled WGS sequence"/>
</dbReference>
<dbReference type="InterPro" id="IPR011990">
    <property type="entry name" value="TPR-like_helical_dom_sf"/>
</dbReference>
<dbReference type="SUPFAM" id="SSF48452">
    <property type="entry name" value="TPR-like"/>
    <property type="match status" value="1"/>
</dbReference>
<gene>
    <name evidence="2" type="ORF">CHL78_018335</name>
</gene>
<dbReference type="PANTHER" id="PTHR43630">
    <property type="entry name" value="POLY-BETA-1,6-N-ACETYL-D-GLUCOSAMINE SYNTHASE"/>
    <property type="match status" value="1"/>
</dbReference>
<dbReference type="InterPro" id="IPR001173">
    <property type="entry name" value="Glyco_trans_2-like"/>
</dbReference>
<dbReference type="EMBL" id="NOJY02000075">
    <property type="protein sequence ID" value="RDY25404.1"/>
    <property type="molecule type" value="Genomic_DNA"/>
</dbReference>
<keyword evidence="2" id="KW-0808">Transferase</keyword>
<evidence type="ECO:0000313" key="3">
    <source>
        <dbReference type="Proteomes" id="UP000215694"/>
    </source>
</evidence>
<protein>
    <submittedName>
        <fullName evidence="2">Glycosyltransferase family 2 protein</fullName>
    </submittedName>
</protein>
<evidence type="ECO:0000259" key="1">
    <source>
        <dbReference type="Pfam" id="PF00535"/>
    </source>
</evidence>
<dbReference type="RefSeq" id="WP_094366999.1">
    <property type="nucleotide sequence ID" value="NZ_NOJY02000075.1"/>
</dbReference>
<organism evidence="2 3">
    <name type="scientific">Romboutsia weinsteinii</name>
    <dbReference type="NCBI Taxonomy" id="2020949"/>
    <lineage>
        <taxon>Bacteria</taxon>
        <taxon>Bacillati</taxon>
        <taxon>Bacillota</taxon>
        <taxon>Clostridia</taxon>
        <taxon>Peptostreptococcales</taxon>
        <taxon>Peptostreptococcaceae</taxon>
        <taxon>Romboutsia</taxon>
    </lineage>
</organism>
<dbReference type="PANTHER" id="PTHR43630:SF2">
    <property type="entry name" value="GLYCOSYLTRANSFERASE"/>
    <property type="match status" value="1"/>
</dbReference>
<keyword evidence="3" id="KW-1185">Reference proteome</keyword>
<dbReference type="AlphaFoldDB" id="A0A371IY62"/>
<dbReference type="Gene3D" id="1.25.40.10">
    <property type="entry name" value="Tetratricopeptide repeat domain"/>
    <property type="match status" value="1"/>
</dbReference>
<reference evidence="2 3" key="1">
    <citation type="journal article" date="2017" name="Genome Announc.">
        <title>Draft Genome Sequence of Romboutsia weinsteinii sp. nov. Strain CCRI-19649(T) Isolated from Surface Water.</title>
        <authorList>
            <person name="Maheux A.F."/>
            <person name="Boudreau D.K."/>
            <person name="Berube E."/>
            <person name="Boissinot M."/>
            <person name="Cantin P."/>
            <person name="Raymond F."/>
            <person name="Corbeil J."/>
            <person name="Omar R.F."/>
            <person name="Bergeron M.G."/>
        </authorList>
    </citation>
    <scope>NUCLEOTIDE SEQUENCE [LARGE SCALE GENOMIC DNA]</scope>
    <source>
        <strain evidence="2 3">CCRI-19649</strain>
    </source>
</reference>
<dbReference type="OrthoDB" id="9815923at2"/>
<accession>A0A371IY62</accession>
<feature type="domain" description="Glycosyltransferase 2-like" evidence="1">
    <location>
        <begin position="5"/>
        <end position="123"/>
    </location>
</feature>
<dbReference type="Gene3D" id="3.90.550.10">
    <property type="entry name" value="Spore Coat Polysaccharide Biosynthesis Protein SpsA, Chain A"/>
    <property type="match status" value="1"/>
</dbReference>
<evidence type="ECO:0000313" key="2">
    <source>
        <dbReference type="EMBL" id="RDY25404.1"/>
    </source>
</evidence>
<dbReference type="InterPro" id="IPR029044">
    <property type="entry name" value="Nucleotide-diphossugar_trans"/>
</dbReference>
<proteinExistence type="predicted"/>
<dbReference type="SUPFAM" id="SSF53448">
    <property type="entry name" value="Nucleotide-diphospho-sugar transferases"/>
    <property type="match status" value="1"/>
</dbReference>
<dbReference type="Pfam" id="PF00535">
    <property type="entry name" value="Glycos_transf_2"/>
    <property type="match status" value="1"/>
</dbReference>
<name>A0A371IY62_9FIRM</name>
<dbReference type="CDD" id="cd02511">
    <property type="entry name" value="Beta4Glucosyltransferase"/>
    <property type="match status" value="1"/>
</dbReference>